<reference evidence="2" key="1">
    <citation type="submission" date="2023-04" db="EMBL/GenBank/DDBJ databases">
        <authorList>
            <person name="Vijverberg K."/>
            <person name="Xiong W."/>
            <person name="Schranz E."/>
        </authorList>
    </citation>
    <scope>NUCLEOTIDE SEQUENCE</scope>
</reference>
<dbReference type="PANTHER" id="PTHR27003">
    <property type="entry name" value="OS07G0166700 PROTEIN"/>
    <property type="match status" value="1"/>
</dbReference>
<feature type="domain" description="Serine-threonine/tyrosine-protein kinase catalytic" evidence="1">
    <location>
        <begin position="2"/>
        <end position="97"/>
    </location>
</feature>
<gene>
    <name evidence="2" type="ORF">LSALG_LOCUS15056</name>
</gene>
<protein>
    <recommendedName>
        <fullName evidence="1">Serine-threonine/tyrosine-protein kinase catalytic domain-containing protein</fullName>
    </recommendedName>
</protein>
<organism evidence="2 3">
    <name type="scientific">Lactuca saligna</name>
    <name type="common">Willowleaf lettuce</name>
    <dbReference type="NCBI Taxonomy" id="75948"/>
    <lineage>
        <taxon>Eukaryota</taxon>
        <taxon>Viridiplantae</taxon>
        <taxon>Streptophyta</taxon>
        <taxon>Embryophyta</taxon>
        <taxon>Tracheophyta</taxon>
        <taxon>Spermatophyta</taxon>
        <taxon>Magnoliopsida</taxon>
        <taxon>eudicotyledons</taxon>
        <taxon>Gunneridae</taxon>
        <taxon>Pentapetalae</taxon>
        <taxon>asterids</taxon>
        <taxon>campanulids</taxon>
        <taxon>Asterales</taxon>
        <taxon>Asteraceae</taxon>
        <taxon>Cichorioideae</taxon>
        <taxon>Cichorieae</taxon>
        <taxon>Lactucinae</taxon>
        <taxon>Lactuca</taxon>
    </lineage>
</organism>
<dbReference type="AlphaFoldDB" id="A0AA36DXD8"/>
<dbReference type="SUPFAM" id="SSF56112">
    <property type="entry name" value="Protein kinase-like (PK-like)"/>
    <property type="match status" value="1"/>
</dbReference>
<dbReference type="InterPro" id="IPR045272">
    <property type="entry name" value="ANXUR1/2-like"/>
</dbReference>
<dbReference type="GO" id="GO:0004714">
    <property type="term" value="F:transmembrane receptor protein tyrosine kinase activity"/>
    <property type="evidence" value="ECO:0007669"/>
    <property type="project" value="InterPro"/>
</dbReference>
<dbReference type="PANTHER" id="PTHR27003:SF359">
    <property type="entry name" value="SERINE_THREONINE-PROTEIN KINASE UNC-51-RELATED"/>
    <property type="match status" value="1"/>
</dbReference>
<evidence type="ECO:0000313" key="3">
    <source>
        <dbReference type="Proteomes" id="UP001177003"/>
    </source>
</evidence>
<dbReference type="InterPro" id="IPR001245">
    <property type="entry name" value="Ser-Thr/Tyr_kinase_cat_dom"/>
</dbReference>
<dbReference type="InterPro" id="IPR011009">
    <property type="entry name" value="Kinase-like_dom_sf"/>
</dbReference>
<dbReference type="Proteomes" id="UP001177003">
    <property type="component" value="Chromosome 3"/>
</dbReference>
<dbReference type="GO" id="GO:0005886">
    <property type="term" value="C:plasma membrane"/>
    <property type="evidence" value="ECO:0007669"/>
    <property type="project" value="TreeGrafter"/>
</dbReference>
<evidence type="ECO:0000313" key="2">
    <source>
        <dbReference type="EMBL" id="CAI9275006.1"/>
    </source>
</evidence>
<keyword evidence="3" id="KW-1185">Reference proteome</keyword>
<dbReference type="EMBL" id="OX465079">
    <property type="protein sequence ID" value="CAI9275006.1"/>
    <property type="molecule type" value="Genomic_DNA"/>
</dbReference>
<dbReference type="GO" id="GO:0009506">
    <property type="term" value="C:plasmodesma"/>
    <property type="evidence" value="ECO:0007669"/>
    <property type="project" value="TreeGrafter"/>
</dbReference>
<evidence type="ECO:0000259" key="1">
    <source>
        <dbReference type="Pfam" id="PF07714"/>
    </source>
</evidence>
<dbReference type="Pfam" id="PF07714">
    <property type="entry name" value="PK_Tyr_Ser-Thr"/>
    <property type="match status" value="1"/>
</dbReference>
<proteinExistence type="predicted"/>
<name>A0AA36DXD8_LACSI</name>
<accession>A0AA36DXD8</accession>
<dbReference type="Gene3D" id="1.10.510.10">
    <property type="entry name" value="Transferase(Phosphotransferase) domain 1"/>
    <property type="match status" value="1"/>
</dbReference>
<sequence>METNILTKESDVYSFAVVLFEVLCGRLCIGKPDEEPHLLTEIAKRSYEKGTLDDIIFNGLHQQMEPKSLKTFSSVAYRCLKREREEHPTMVQVFEELELALEYQASIALLLLYLFS</sequence>